<sequence>MIPIGRLGKPDEIASIVLMLATNGYMTNKYLEDAEDPKPPTSDKRKQVDSNEQDTVGTL</sequence>
<dbReference type="EMBL" id="MNAD01001030">
    <property type="protein sequence ID" value="OJT08556.1"/>
    <property type="molecule type" value="Genomic_DNA"/>
</dbReference>
<protein>
    <submittedName>
        <fullName evidence="2">Uncharacterized protein</fullName>
    </submittedName>
</protein>
<proteinExistence type="predicted"/>
<feature type="compositionally biased region" description="Basic and acidic residues" evidence="1">
    <location>
        <begin position="31"/>
        <end position="49"/>
    </location>
</feature>
<dbReference type="Proteomes" id="UP000184267">
    <property type="component" value="Unassembled WGS sequence"/>
</dbReference>
<name>A0A1M2VLV5_TRAPU</name>
<evidence type="ECO:0000256" key="1">
    <source>
        <dbReference type="SAM" id="MobiDB-lite"/>
    </source>
</evidence>
<evidence type="ECO:0000313" key="3">
    <source>
        <dbReference type="Proteomes" id="UP000184267"/>
    </source>
</evidence>
<reference evidence="2 3" key="1">
    <citation type="submission" date="2016-10" db="EMBL/GenBank/DDBJ databases">
        <title>Genome sequence of the basidiomycete white-rot fungus Trametes pubescens.</title>
        <authorList>
            <person name="Makela M.R."/>
            <person name="Granchi Z."/>
            <person name="Peng M."/>
            <person name="De Vries R.P."/>
            <person name="Grigoriev I."/>
            <person name="Riley R."/>
            <person name="Hilden K."/>
        </authorList>
    </citation>
    <scope>NUCLEOTIDE SEQUENCE [LARGE SCALE GENOMIC DNA]</scope>
    <source>
        <strain evidence="2 3">FBCC735</strain>
    </source>
</reference>
<dbReference type="OrthoDB" id="417891at2759"/>
<feature type="region of interest" description="Disordered" evidence="1">
    <location>
        <begin position="31"/>
        <end position="59"/>
    </location>
</feature>
<evidence type="ECO:0000313" key="2">
    <source>
        <dbReference type="EMBL" id="OJT08556.1"/>
    </source>
</evidence>
<comment type="caution">
    <text evidence="2">The sequence shown here is derived from an EMBL/GenBank/DDBJ whole genome shotgun (WGS) entry which is preliminary data.</text>
</comment>
<keyword evidence="3" id="KW-1185">Reference proteome</keyword>
<gene>
    <name evidence="2" type="ORF">TRAPUB_562</name>
</gene>
<organism evidence="2 3">
    <name type="scientific">Trametes pubescens</name>
    <name type="common">White-rot fungus</name>
    <dbReference type="NCBI Taxonomy" id="154538"/>
    <lineage>
        <taxon>Eukaryota</taxon>
        <taxon>Fungi</taxon>
        <taxon>Dikarya</taxon>
        <taxon>Basidiomycota</taxon>
        <taxon>Agaricomycotina</taxon>
        <taxon>Agaricomycetes</taxon>
        <taxon>Polyporales</taxon>
        <taxon>Polyporaceae</taxon>
        <taxon>Trametes</taxon>
    </lineage>
</organism>
<dbReference type="AlphaFoldDB" id="A0A1M2VLV5"/>
<accession>A0A1M2VLV5</accession>